<feature type="region of interest" description="Disordered" evidence="1">
    <location>
        <begin position="102"/>
        <end position="129"/>
    </location>
</feature>
<dbReference type="AlphaFoldDB" id="A0AA38J1N0"/>
<accession>A0AA38J1N0</accession>
<feature type="compositionally biased region" description="Polar residues" evidence="1">
    <location>
        <begin position="106"/>
        <end position="129"/>
    </location>
</feature>
<reference evidence="2" key="1">
    <citation type="submission" date="2022-08" db="EMBL/GenBank/DDBJ databases">
        <authorList>
            <consortium name="DOE Joint Genome Institute"/>
            <person name="Min B."/>
            <person name="Sierra-Patev S."/>
            <person name="Naranjo-Ortiz M."/>
            <person name="Looney B."/>
            <person name="Konkel Z."/>
            <person name="Slot J.C."/>
            <person name="Sakamoto Y."/>
            <person name="Steenwyk J.L."/>
            <person name="Rokas A."/>
            <person name="Carro J."/>
            <person name="Camarero S."/>
            <person name="Ferreira P."/>
            <person name="Molpeceres G."/>
            <person name="Ruiz-duenas F.J."/>
            <person name="Serrano A."/>
            <person name="Henrissat B."/>
            <person name="Drula E."/>
            <person name="Hughes K.W."/>
            <person name="Mata J.L."/>
            <person name="Ishikawa N.K."/>
            <person name="Vargas-Isla R."/>
            <person name="Ushijima S."/>
            <person name="Smith C.A."/>
            <person name="Ahrendt S."/>
            <person name="Andreopoulos W."/>
            <person name="He G."/>
            <person name="LaButti K."/>
            <person name="Lipzen A."/>
            <person name="Ng V."/>
            <person name="Riley R."/>
            <person name="Sandor L."/>
            <person name="Barry K."/>
            <person name="Martinez A.T."/>
            <person name="Xiao Y."/>
            <person name="Gibbons J.G."/>
            <person name="Terashima K."/>
            <person name="Hibbett D.S."/>
            <person name="Grigoriev I.V."/>
        </authorList>
    </citation>
    <scope>NUCLEOTIDE SEQUENCE</scope>
    <source>
        <strain evidence="2">ET3784</strain>
    </source>
</reference>
<evidence type="ECO:0000313" key="2">
    <source>
        <dbReference type="EMBL" id="KAJ3710515.1"/>
    </source>
</evidence>
<name>A0AA38J1N0_9AGAR</name>
<dbReference type="EMBL" id="JANVFO010000137">
    <property type="protein sequence ID" value="KAJ3710515.1"/>
    <property type="molecule type" value="Genomic_DNA"/>
</dbReference>
<organism evidence="2 3">
    <name type="scientific">Lentinula guzmanii</name>
    <dbReference type="NCBI Taxonomy" id="2804957"/>
    <lineage>
        <taxon>Eukaryota</taxon>
        <taxon>Fungi</taxon>
        <taxon>Dikarya</taxon>
        <taxon>Basidiomycota</taxon>
        <taxon>Agaricomycotina</taxon>
        <taxon>Agaricomycetes</taxon>
        <taxon>Agaricomycetidae</taxon>
        <taxon>Agaricales</taxon>
        <taxon>Marasmiineae</taxon>
        <taxon>Omphalotaceae</taxon>
        <taxon>Lentinula</taxon>
    </lineage>
</organism>
<comment type="caution">
    <text evidence="2">The sequence shown here is derived from an EMBL/GenBank/DDBJ whole genome shotgun (WGS) entry which is preliminary data.</text>
</comment>
<dbReference type="Proteomes" id="UP001176059">
    <property type="component" value="Unassembled WGS sequence"/>
</dbReference>
<protein>
    <recommendedName>
        <fullName evidence="4">Retrotransposon gag domain-containing protein</fullName>
    </recommendedName>
</protein>
<evidence type="ECO:0000313" key="3">
    <source>
        <dbReference type="Proteomes" id="UP001176059"/>
    </source>
</evidence>
<evidence type="ECO:0008006" key="4">
    <source>
        <dbReference type="Google" id="ProtNLM"/>
    </source>
</evidence>
<keyword evidence="3" id="KW-1185">Reference proteome</keyword>
<sequence>MAANESNTDSFAVGQELFMGWCTQLQGLSECLWVLKAYPWMVLAGEGQQMSNLSQVGFYVLTLETIPSQDQEQELAESASTTSTIDCSAYPHAFDTKDRTHIHRPPNQNLADCSSQPCPHATANSISTEESLSDKTLIIPITATTPSPVTLPPAMSTPTPVDANRLMTQLIEQVAQLTANLQKAMAKSSMNKLELFKGTSSAEARRFVAQFQSWALEQSDLTGNEPKLIKAALGFFSGNAADWATPYLLQFSENKQPFNGRWEDFV</sequence>
<proteinExistence type="predicted"/>
<evidence type="ECO:0000256" key="1">
    <source>
        <dbReference type="SAM" id="MobiDB-lite"/>
    </source>
</evidence>
<reference evidence="2" key="2">
    <citation type="journal article" date="2023" name="Proc. Natl. Acad. Sci. U.S.A.">
        <title>A global phylogenomic analysis of the shiitake genus Lentinula.</title>
        <authorList>
            <person name="Sierra-Patev S."/>
            <person name="Min B."/>
            <person name="Naranjo-Ortiz M."/>
            <person name="Looney B."/>
            <person name="Konkel Z."/>
            <person name="Slot J.C."/>
            <person name="Sakamoto Y."/>
            <person name="Steenwyk J.L."/>
            <person name="Rokas A."/>
            <person name="Carro J."/>
            <person name="Camarero S."/>
            <person name="Ferreira P."/>
            <person name="Molpeceres G."/>
            <person name="Ruiz-Duenas F.J."/>
            <person name="Serrano A."/>
            <person name="Henrissat B."/>
            <person name="Drula E."/>
            <person name="Hughes K.W."/>
            <person name="Mata J.L."/>
            <person name="Ishikawa N.K."/>
            <person name="Vargas-Isla R."/>
            <person name="Ushijima S."/>
            <person name="Smith C.A."/>
            <person name="Donoghue J."/>
            <person name="Ahrendt S."/>
            <person name="Andreopoulos W."/>
            <person name="He G."/>
            <person name="LaButti K."/>
            <person name="Lipzen A."/>
            <person name="Ng V."/>
            <person name="Riley R."/>
            <person name="Sandor L."/>
            <person name="Barry K."/>
            <person name="Martinez A.T."/>
            <person name="Xiao Y."/>
            <person name="Gibbons J.G."/>
            <person name="Terashima K."/>
            <person name="Grigoriev I.V."/>
            <person name="Hibbett D."/>
        </authorList>
    </citation>
    <scope>NUCLEOTIDE SEQUENCE</scope>
    <source>
        <strain evidence="2">ET3784</strain>
    </source>
</reference>
<gene>
    <name evidence="2" type="ORF">DFJ43DRAFT_1162145</name>
</gene>